<feature type="transmembrane region" description="Helical" evidence="6">
    <location>
        <begin position="83"/>
        <end position="101"/>
    </location>
</feature>
<keyword evidence="4 6" id="KW-1133">Transmembrane helix</keyword>
<evidence type="ECO:0000256" key="5">
    <source>
        <dbReference type="ARBA" id="ARBA00023136"/>
    </source>
</evidence>
<protein>
    <submittedName>
        <fullName evidence="7">Threonine/homoserine/homoserine lactone efflux protein</fullName>
    </submittedName>
</protein>
<dbReference type="AlphaFoldDB" id="A0A366IKA9"/>
<sequence>MRRRQNRRVTITSALLGFAAFAVVLTVIPGLDTTLVLRSSITRSKTYSFSTAAGIQLGTIVWGVATATGATLLLAASELAYRILTVAGAAYLVVMGILMLVKGFTKAQEDAEAALPPIRGNAWRGLGLGFMTNLLNPKVGVFYLATIPQFVPEGVSPLLMGVLLALVHSVIGMSWFVLVVVGGRTLSKKLKSEKFGQWIDRVAGGVVVAFGAQLAVGAAKI</sequence>
<feature type="transmembrane region" description="Helical" evidence="6">
    <location>
        <begin position="54"/>
        <end position="76"/>
    </location>
</feature>
<dbReference type="PANTHER" id="PTHR30086">
    <property type="entry name" value="ARGININE EXPORTER PROTEIN ARGO"/>
    <property type="match status" value="1"/>
</dbReference>
<dbReference type="PANTHER" id="PTHR30086:SF20">
    <property type="entry name" value="ARGININE EXPORTER PROTEIN ARGO-RELATED"/>
    <property type="match status" value="1"/>
</dbReference>
<dbReference type="Proteomes" id="UP000253509">
    <property type="component" value="Unassembled WGS sequence"/>
</dbReference>
<gene>
    <name evidence="7" type="ORF">DFO65_106198</name>
</gene>
<dbReference type="Pfam" id="PF01810">
    <property type="entry name" value="LysE"/>
    <property type="match status" value="1"/>
</dbReference>
<feature type="transmembrane region" description="Helical" evidence="6">
    <location>
        <begin position="158"/>
        <end position="181"/>
    </location>
</feature>
<proteinExistence type="predicted"/>
<keyword evidence="2" id="KW-1003">Cell membrane</keyword>
<dbReference type="InterPro" id="IPR001123">
    <property type="entry name" value="LeuE-type"/>
</dbReference>
<evidence type="ECO:0000256" key="2">
    <source>
        <dbReference type="ARBA" id="ARBA00022475"/>
    </source>
</evidence>
<evidence type="ECO:0000313" key="8">
    <source>
        <dbReference type="Proteomes" id="UP000253509"/>
    </source>
</evidence>
<keyword evidence="5 6" id="KW-0472">Membrane</keyword>
<evidence type="ECO:0000256" key="3">
    <source>
        <dbReference type="ARBA" id="ARBA00022692"/>
    </source>
</evidence>
<feature type="transmembrane region" description="Helical" evidence="6">
    <location>
        <begin position="202"/>
        <end position="219"/>
    </location>
</feature>
<comment type="caution">
    <text evidence="7">The sequence shown here is derived from an EMBL/GenBank/DDBJ whole genome shotgun (WGS) entry which is preliminary data.</text>
</comment>
<keyword evidence="3 6" id="KW-0812">Transmembrane</keyword>
<reference evidence="7 8" key="1">
    <citation type="submission" date="2018-06" db="EMBL/GenBank/DDBJ databases">
        <title>Freshwater and sediment microbial communities from various areas in North America, analyzing microbe dynamics in response to fracking.</title>
        <authorList>
            <person name="Lamendella R."/>
        </authorList>
    </citation>
    <scope>NUCLEOTIDE SEQUENCE [LARGE SCALE GENOMIC DNA]</scope>
    <source>
        <strain evidence="7 8">3b_TX</strain>
    </source>
</reference>
<comment type="subcellular location">
    <subcellularLocation>
        <location evidence="1">Cell membrane</location>
        <topology evidence="1">Multi-pass membrane protein</topology>
    </subcellularLocation>
</comment>
<accession>A0A366IKA9</accession>
<evidence type="ECO:0000256" key="6">
    <source>
        <dbReference type="SAM" id="Phobius"/>
    </source>
</evidence>
<dbReference type="EMBL" id="QNSB01000006">
    <property type="protein sequence ID" value="RBP71355.1"/>
    <property type="molecule type" value="Genomic_DNA"/>
</dbReference>
<evidence type="ECO:0000313" key="7">
    <source>
        <dbReference type="EMBL" id="RBP71355.1"/>
    </source>
</evidence>
<name>A0A366IKA9_9MICO</name>
<evidence type="ECO:0000256" key="1">
    <source>
        <dbReference type="ARBA" id="ARBA00004651"/>
    </source>
</evidence>
<keyword evidence="8" id="KW-1185">Reference proteome</keyword>
<dbReference type="GO" id="GO:0015171">
    <property type="term" value="F:amino acid transmembrane transporter activity"/>
    <property type="evidence" value="ECO:0007669"/>
    <property type="project" value="TreeGrafter"/>
</dbReference>
<evidence type="ECO:0000256" key="4">
    <source>
        <dbReference type="ARBA" id="ARBA00022989"/>
    </source>
</evidence>
<dbReference type="GO" id="GO:0005886">
    <property type="term" value="C:plasma membrane"/>
    <property type="evidence" value="ECO:0007669"/>
    <property type="project" value="UniProtKB-SubCell"/>
</dbReference>
<organism evidence="7 8">
    <name type="scientific">Brevibacterium celere</name>
    <dbReference type="NCBI Taxonomy" id="225845"/>
    <lineage>
        <taxon>Bacteria</taxon>
        <taxon>Bacillati</taxon>
        <taxon>Actinomycetota</taxon>
        <taxon>Actinomycetes</taxon>
        <taxon>Micrococcales</taxon>
        <taxon>Brevibacteriaceae</taxon>
        <taxon>Brevibacterium</taxon>
    </lineage>
</organism>